<evidence type="ECO:0000313" key="1">
    <source>
        <dbReference type="EMBL" id="SHJ72599.1"/>
    </source>
</evidence>
<dbReference type="AlphaFoldDB" id="A0A1M6LMZ2"/>
<dbReference type="Proteomes" id="UP000184474">
    <property type="component" value="Unassembled WGS sequence"/>
</dbReference>
<evidence type="ECO:0000313" key="2">
    <source>
        <dbReference type="Proteomes" id="UP000184474"/>
    </source>
</evidence>
<dbReference type="EMBL" id="FRAA01000001">
    <property type="protein sequence ID" value="SHJ72599.1"/>
    <property type="molecule type" value="Genomic_DNA"/>
</dbReference>
<name>A0A1M6LMZ2_REIAG</name>
<evidence type="ECO:0008006" key="3">
    <source>
        <dbReference type="Google" id="ProtNLM"/>
    </source>
</evidence>
<keyword evidence="2" id="KW-1185">Reference proteome</keyword>
<dbReference type="PROSITE" id="PS51257">
    <property type="entry name" value="PROKAR_LIPOPROTEIN"/>
    <property type="match status" value="1"/>
</dbReference>
<organism evidence="1 2">
    <name type="scientific">Reichenbachiella agariperforans</name>
    <dbReference type="NCBI Taxonomy" id="156994"/>
    <lineage>
        <taxon>Bacteria</taxon>
        <taxon>Pseudomonadati</taxon>
        <taxon>Bacteroidota</taxon>
        <taxon>Cytophagia</taxon>
        <taxon>Cytophagales</taxon>
        <taxon>Reichenbachiellaceae</taxon>
        <taxon>Reichenbachiella</taxon>
    </lineage>
</organism>
<accession>A0A1M6LMZ2</accession>
<protein>
    <recommendedName>
        <fullName evidence="3">Lipocalin-like domain-containing protein</fullName>
    </recommendedName>
</protein>
<reference evidence="2" key="1">
    <citation type="submission" date="2016-11" db="EMBL/GenBank/DDBJ databases">
        <authorList>
            <person name="Varghese N."/>
            <person name="Submissions S."/>
        </authorList>
    </citation>
    <scope>NUCLEOTIDE SEQUENCE [LARGE SCALE GENOMIC DNA]</scope>
    <source>
        <strain evidence="2">DSM 26134</strain>
    </source>
</reference>
<dbReference type="RefSeq" id="WP_139280896.1">
    <property type="nucleotide sequence ID" value="NZ_FRAA01000001.1"/>
</dbReference>
<sequence length="159" mass="18079">MRNIKSIVKALLLGSVLCSCEKDIESHYSAIQANRLLSADVEKEWLRTARTEDGQAIDVEECQDRNTLVFLIGKSKTVDSLYVQHRASICSDGQKPSIVYKARYSLAEDIHGQFEDEIVIEKEELLDINRIAVRNLTADYMTLVYTVDGVEIVEEYSFE</sequence>
<dbReference type="STRING" id="156994.SAMN04488028_1011030"/>
<proteinExistence type="predicted"/>
<gene>
    <name evidence="1" type="ORF">SAMN04488028_1011030</name>
</gene>